<dbReference type="GeneID" id="92380546"/>
<name>A0A1G4IAC9_TRYEQ</name>
<feature type="transmembrane region" description="Helical" evidence="1">
    <location>
        <begin position="21"/>
        <end position="44"/>
    </location>
</feature>
<dbReference type="VEuPathDB" id="TriTrypDB:TEOVI_000661200"/>
<keyword evidence="3" id="KW-1185">Reference proteome</keyword>
<dbReference type="AlphaFoldDB" id="A0A1G4IAC9"/>
<keyword evidence="1" id="KW-0812">Transmembrane</keyword>
<reference evidence="2" key="1">
    <citation type="submission" date="2016-09" db="EMBL/GenBank/DDBJ databases">
        <authorList>
            <person name="Hebert L."/>
            <person name="Moumen B."/>
        </authorList>
    </citation>
    <scope>NUCLEOTIDE SEQUENCE [LARGE SCALE GENOMIC DNA]</scope>
    <source>
        <strain evidence="2">OVI</strain>
    </source>
</reference>
<comment type="caution">
    <text evidence="2">The sequence shown here is derived from an EMBL/GenBank/DDBJ whole genome shotgun (WGS) entry which is preliminary data.</text>
</comment>
<evidence type="ECO:0000313" key="3">
    <source>
        <dbReference type="Proteomes" id="UP000195570"/>
    </source>
</evidence>
<evidence type="ECO:0000313" key="2">
    <source>
        <dbReference type="EMBL" id="SCU68996.1"/>
    </source>
</evidence>
<dbReference type="Proteomes" id="UP000195570">
    <property type="component" value="Unassembled WGS sequence"/>
</dbReference>
<accession>A0A1G4IAC9</accession>
<proteinExistence type="predicted"/>
<organism evidence="2 3">
    <name type="scientific">Trypanosoma equiperdum</name>
    <dbReference type="NCBI Taxonomy" id="5694"/>
    <lineage>
        <taxon>Eukaryota</taxon>
        <taxon>Discoba</taxon>
        <taxon>Euglenozoa</taxon>
        <taxon>Kinetoplastea</taxon>
        <taxon>Metakinetoplastina</taxon>
        <taxon>Trypanosomatida</taxon>
        <taxon>Trypanosomatidae</taxon>
        <taxon>Trypanosoma</taxon>
    </lineage>
</organism>
<sequence>MNQLSHKKDQSSNATDYKRGTLYLLFYLMRHVSSIFFFLLPFILSFSPPHFPLLFCQCVAQSGPALAVKKKQKVYGVAFFFFVSTVLCPFYFSFFFSIFDCANYLVCATSTVPAGIVRGCPQVRLGI</sequence>
<keyword evidence="1" id="KW-0472">Membrane</keyword>
<dbReference type="EMBL" id="CZPT02001124">
    <property type="protein sequence ID" value="SCU68996.1"/>
    <property type="molecule type" value="Genomic_DNA"/>
</dbReference>
<feature type="transmembrane region" description="Helical" evidence="1">
    <location>
        <begin position="75"/>
        <end position="99"/>
    </location>
</feature>
<keyword evidence="1" id="KW-1133">Transmembrane helix</keyword>
<protein>
    <submittedName>
        <fullName evidence="2">Uncharacterized protein</fullName>
    </submittedName>
</protein>
<gene>
    <name evidence="2" type="ORF">TEOVI_000661200</name>
</gene>
<dbReference type="RefSeq" id="XP_067080050.1">
    <property type="nucleotide sequence ID" value="XM_067223949.1"/>
</dbReference>
<evidence type="ECO:0000256" key="1">
    <source>
        <dbReference type="SAM" id="Phobius"/>
    </source>
</evidence>